<evidence type="ECO:0000259" key="1">
    <source>
        <dbReference type="Pfam" id="PF01494"/>
    </source>
</evidence>
<dbReference type="RefSeq" id="WP_131512230.1">
    <property type="nucleotide sequence ID" value="NZ_SJKD01000001.1"/>
</dbReference>
<accession>A0A4R0K5Y5</accession>
<feature type="domain" description="FAD-binding" evidence="1">
    <location>
        <begin position="139"/>
        <end position="336"/>
    </location>
</feature>
<name>A0A4R0K5Y5_9ACTN</name>
<dbReference type="Proteomes" id="UP000293342">
    <property type="component" value="Unassembled WGS sequence"/>
</dbReference>
<protein>
    <submittedName>
        <fullName evidence="2">FAD-dependent oxidoreductase</fullName>
    </submittedName>
</protein>
<sequence length="441" mass="48143">MRRAIVLGASMAGLMAARVLSDHADEVLVIERDTSEESSKPRPGVPQGSQVHALLPSGHAQLDRWFPGFTAEAIAAGAMNPEPETIRNYVNGVLRPLPPRDSLGKSLVSTRPFLESLVRRRTLAIGNIRLIHGRADGIDFTGDRVSAVRYQPTDGPLTTEGADLVVDATGRSSRLSDWLGAAGRPQPTMRRMPIKLNYASALFKQDPKISDIGISIAQNHPGSGQPPRQGGVLAVEGDRWLVLVAGYADDRPTRDLEDFRKRCREDFPPAFGQIADHGELIGDVVTYHQADSRRRDYDQLERIPAGLIVAGDAVASFNPVYGQGMTSATLHASCLSAYLRSGPSLDEPARAYFDEVRVVVDAAWQVSTFADLELPHVDGPYPRGYRLVKWISGLVFQAAAGDPRVNVQFNRVTTMLDHPSALARPQTLLRALRWKLLASTP</sequence>
<dbReference type="PANTHER" id="PTHR43422">
    <property type="entry name" value="THIAMINE THIAZOLE SYNTHASE"/>
    <property type="match status" value="1"/>
</dbReference>
<dbReference type="EMBL" id="SJKD01000001">
    <property type="protein sequence ID" value="TCC53376.1"/>
    <property type="molecule type" value="Genomic_DNA"/>
</dbReference>
<keyword evidence="3" id="KW-1185">Reference proteome</keyword>
<dbReference type="OrthoDB" id="9790035at2"/>
<evidence type="ECO:0000313" key="2">
    <source>
        <dbReference type="EMBL" id="TCC53376.1"/>
    </source>
</evidence>
<dbReference type="AlphaFoldDB" id="A0A4R0K5Y5"/>
<reference evidence="2 3" key="1">
    <citation type="submission" date="2019-02" db="EMBL/GenBank/DDBJ databases">
        <title>Kribbella capetownensis sp. nov. and Kribbella speibonae sp. nov., isolated from soil.</title>
        <authorList>
            <person name="Curtis S.M."/>
            <person name="Norton I."/>
            <person name="Everest G.J."/>
            <person name="Meyers P.R."/>
        </authorList>
    </citation>
    <scope>NUCLEOTIDE SEQUENCE [LARGE SCALE GENOMIC DNA]</scope>
    <source>
        <strain evidence="2 3">YM53</strain>
    </source>
</reference>
<dbReference type="PANTHER" id="PTHR43422:SF3">
    <property type="entry name" value="THIAMINE THIAZOLE SYNTHASE"/>
    <property type="match status" value="1"/>
</dbReference>
<evidence type="ECO:0000313" key="3">
    <source>
        <dbReference type="Proteomes" id="UP000293342"/>
    </source>
</evidence>
<dbReference type="SUPFAM" id="SSF51905">
    <property type="entry name" value="FAD/NAD(P)-binding domain"/>
    <property type="match status" value="1"/>
</dbReference>
<comment type="caution">
    <text evidence="2">The sequence shown here is derived from an EMBL/GenBank/DDBJ whole genome shotgun (WGS) entry which is preliminary data.</text>
</comment>
<dbReference type="Gene3D" id="3.50.50.60">
    <property type="entry name" value="FAD/NAD(P)-binding domain"/>
    <property type="match status" value="1"/>
</dbReference>
<dbReference type="GO" id="GO:0071949">
    <property type="term" value="F:FAD binding"/>
    <property type="evidence" value="ECO:0007669"/>
    <property type="project" value="InterPro"/>
</dbReference>
<organism evidence="2 3">
    <name type="scientific">Kribbella capetownensis</name>
    <dbReference type="NCBI Taxonomy" id="1572659"/>
    <lineage>
        <taxon>Bacteria</taxon>
        <taxon>Bacillati</taxon>
        <taxon>Actinomycetota</taxon>
        <taxon>Actinomycetes</taxon>
        <taxon>Propionibacteriales</taxon>
        <taxon>Kribbellaceae</taxon>
        <taxon>Kribbella</taxon>
    </lineage>
</organism>
<gene>
    <name evidence="2" type="ORF">E0H75_06625</name>
</gene>
<dbReference type="InterPro" id="IPR002938">
    <property type="entry name" value="FAD-bd"/>
</dbReference>
<proteinExistence type="predicted"/>
<dbReference type="InterPro" id="IPR036188">
    <property type="entry name" value="FAD/NAD-bd_sf"/>
</dbReference>
<dbReference type="Pfam" id="PF01494">
    <property type="entry name" value="FAD_binding_3"/>
    <property type="match status" value="1"/>
</dbReference>